<dbReference type="InterPro" id="IPR051407">
    <property type="entry name" value="Bact_OM_lipoprot/Surf_antigen"/>
</dbReference>
<dbReference type="EMBL" id="JABFCS010000001">
    <property type="protein sequence ID" value="NNU41967.1"/>
    <property type="molecule type" value="Genomic_DNA"/>
</dbReference>
<evidence type="ECO:0000256" key="3">
    <source>
        <dbReference type="SAM" id="SignalP"/>
    </source>
</evidence>
<evidence type="ECO:0000256" key="1">
    <source>
        <dbReference type="ARBA" id="ARBA00004370"/>
    </source>
</evidence>
<proteinExistence type="predicted"/>
<dbReference type="Pfam" id="PF05433">
    <property type="entry name" value="Rick_17kDa_Anti"/>
    <property type="match status" value="1"/>
</dbReference>
<evidence type="ECO:0000256" key="2">
    <source>
        <dbReference type="ARBA" id="ARBA00023136"/>
    </source>
</evidence>
<organism evidence="5 6">
    <name type="scientific">Ramlibacter montanisoli</name>
    <dbReference type="NCBI Taxonomy" id="2732512"/>
    <lineage>
        <taxon>Bacteria</taxon>
        <taxon>Pseudomonadati</taxon>
        <taxon>Pseudomonadota</taxon>
        <taxon>Betaproteobacteria</taxon>
        <taxon>Burkholderiales</taxon>
        <taxon>Comamonadaceae</taxon>
        <taxon>Ramlibacter</taxon>
    </lineage>
</organism>
<dbReference type="AlphaFoldDB" id="A0A849K7E9"/>
<dbReference type="PROSITE" id="PS51257">
    <property type="entry name" value="PROKAR_LIPOPROTEIN"/>
    <property type="match status" value="1"/>
</dbReference>
<dbReference type="InterPro" id="IPR008816">
    <property type="entry name" value="Gly_zipper_2TM_dom"/>
</dbReference>
<gene>
    <name evidence="5" type="ORF">HK415_00515</name>
</gene>
<name>A0A849K7E9_9BURK</name>
<keyword evidence="3" id="KW-0732">Signal</keyword>
<evidence type="ECO:0000313" key="6">
    <source>
        <dbReference type="Proteomes" id="UP000552954"/>
    </source>
</evidence>
<reference evidence="5 6" key="2">
    <citation type="submission" date="2020-06" db="EMBL/GenBank/DDBJ databases">
        <title>Ramlibacter rhizophilus sp. nov., isolated from rhizosphere soil of national flower Mugunghwa from South Korea.</title>
        <authorList>
            <person name="Zheng-Fei Y."/>
            <person name="Huan T."/>
        </authorList>
    </citation>
    <scope>NUCLEOTIDE SEQUENCE [LARGE SCALE GENOMIC DNA]</scope>
    <source>
        <strain evidence="5 6">B156</strain>
    </source>
</reference>
<dbReference type="Proteomes" id="UP000552954">
    <property type="component" value="Unassembled WGS sequence"/>
</dbReference>
<dbReference type="GO" id="GO:0019867">
    <property type="term" value="C:outer membrane"/>
    <property type="evidence" value="ECO:0007669"/>
    <property type="project" value="InterPro"/>
</dbReference>
<accession>A0A849K7E9</accession>
<evidence type="ECO:0000259" key="4">
    <source>
        <dbReference type="Pfam" id="PF05433"/>
    </source>
</evidence>
<protein>
    <submittedName>
        <fullName evidence="5">Glycine zipper 2TM domain-containing protein</fullName>
    </submittedName>
</protein>
<feature type="domain" description="Glycine zipper 2TM" evidence="4">
    <location>
        <begin position="60"/>
        <end position="101"/>
    </location>
</feature>
<reference evidence="5 6" key="1">
    <citation type="submission" date="2020-05" db="EMBL/GenBank/DDBJ databases">
        <authorList>
            <person name="Khan S.A."/>
            <person name="Jeon C.O."/>
            <person name="Chun B.H."/>
        </authorList>
    </citation>
    <scope>NUCLEOTIDE SEQUENCE [LARGE SCALE GENOMIC DNA]</scope>
    <source>
        <strain evidence="5 6">B156</strain>
    </source>
</reference>
<dbReference type="PANTHER" id="PTHR35603">
    <property type="match status" value="1"/>
</dbReference>
<comment type="caution">
    <text evidence="5">The sequence shown here is derived from an EMBL/GenBank/DDBJ whole genome shotgun (WGS) entry which is preliminary data.</text>
</comment>
<dbReference type="PANTHER" id="PTHR35603:SF2">
    <property type="entry name" value="OUTER MEMBRANE LIPOPROTEIN"/>
    <property type="match status" value="1"/>
</dbReference>
<feature type="chain" id="PRO_5033029476" evidence="3">
    <location>
        <begin position="20"/>
        <end position="149"/>
    </location>
</feature>
<keyword evidence="2" id="KW-0472">Membrane</keyword>
<keyword evidence="6" id="KW-1185">Reference proteome</keyword>
<sequence length="149" mass="15135">MPMPRTLLACVGIALLVSACGTLSEPHQRVQQAPARAVDASHGVVRSVEVVDAPGWPNGAGAVAGGVVGGLLGNQIGSGGGRAAATIAGAVGGAFLGNSVQKRHPNQARIYRVVVLFDSGVTQTFEYRELDGLKVGDRVRLSNGVLGRG</sequence>
<comment type="subcellular location">
    <subcellularLocation>
        <location evidence="1">Membrane</location>
    </subcellularLocation>
</comment>
<feature type="signal peptide" evidence="3">
    <location>
        <begin position="1"/>
        <end position="19"/>
    </location>
</feature>
<evidence type="ECO:0000313" key="5">
    <source>
        <dbReference type="EMBL" id="NNU41967.1"/>
    </source>
</evidence>